<protein>
    <submittedName>
        <fullName evidence="3">Uncharacterized protein</fullName>
    </submittedName>
</protein>
<name>A0A914Q0U7_9BILA</name>
<feature type="chain" id="PRO_5037869958" evidence="1">
    <location>
        <begin position="24"/>
        <end position="114"/>
    </location>
</feature>
<keyword evidence="1" id="KW-0732">Signal</keyword>
<dbReference type="Proteomes" id="UP000887578">
    <property type="component" value="Unplaced"/>
</dbReference>
<sequence length="114" mass="12532">MTTMKVVIFAAMILSMMFCFTKACDYLHPCTEGCYCKVDGLCKCPKSLVKEIGIICNVQKKCPSNMVCVNSQCVDRPPPPKPETVEGSIPACVTTSDCKWGEKCVSRKCLAIPR</sequence>
<dbReference type="WBParaSite" id="PDA_v2.g22426.t1">
    <property type="protein sequence ID" value="PDA_v2.g22426.t1"/>
    <property type="gene ID" value="PDA_v2.g22426"/>
</dbReference>
<keyword evidence="2" id="KW-1185">Reference proteome</keyword>
<evidence type="ECO:0000313" key="2">
    <source>
        <dbReference type="Proteomes" id="UP000887578"/>
    </source>
</evidence>
<feature type="signal peptide" evidence="1">
    <location>
        <begin position="1"/>
        <end position="23"/>
    </location>
</feature>
<accession>A0A914Q0U7</accession>
<organism evidence="2 3">
    <name type="scientific">Panagrolaimus davidi</name>
    <dbReference type="NCBI Taxonomy" id="227884"/>
    <lineage>
        <taxon>Eukaryota</taxon>
        <taxon>Metazoa</taxon>
        <taxon>Ecdysozoa</taxon>
        <taxon>Nematoda</taxon>
        <taxon>Chromadorea</taxon>
        <taxon>Rhabditida</taxon>
        <taxon>Tylenchina</taxon>
        <taxon>Panagrolaimomorpha</taxon>
        <taxon>Panagrolaimoidea</taxon>
        <taxon>Panagrolaimidae</taxon>
        <taxon>Panagrolaimus</taxon>
    </lineage>
</organism>
<reference evidence="3" key="1">
    <citation type="submission" date="2022-11" db="UniProtKB">
        <authorList>
            <consortium name="WormBaseParasite"/>
        </authorList>
    </citation>
    <scope>IDENTIFICATION</scope>
</reference>
<proteinExistence type="predicted"/>
<evidence type="ECO:0000313" key="3">
    <source>
        <dbReference type="WBParaSite" id="PDA_v2.g22426.t1"/>
    </source>
</evidence>
<dbReference type="AlphaFoldDB" id="A0A914Q0U7"/>
<evidence type="ECO:0000256" key="1">
    <source>
        <dbReference type="SAM" id="SignalP"/>
    </source>
</evidence>